<name>A0AC60PKP8_IXOPE</name>
<evidence type="ECO:0000313" key="2">
    <source>
        <dbReference type="Proteomes" id="UP000805193"/>
    </source>
</evidence>
<keyword evidence="2" id="KW-1185">Reference proteome</keyword>
<proteinExistence type="predicted"/>
<protein>
    <submittedName>
        <fullName evidence="1">Uncharacterized protein</fullName>
    </submittedName>
</protein>
<reference evidence="1 2" key="1">
    <citation type="journal article" date="2020" name="Cell">
        <title>Large-Scale Comparative Analyses of Tick Genomes Elucidate Their Genetic Diversity and Vector Capacities.</title>
        <authorList>
            <consortium name="Tick Genome and Microbiome Consortium (TIGMIC)"/>
            <person name="Jia N."/>
            <person name="Wang J."/>
            <person name="Shi W."/>
            <person name="Du L."/>
            <person name="Sun Y."/>
            <person name="Zhan W."/>
            <person name="Jiang J.F."/>
            <person name="Wang Q."/>
            <person name="Zhang B."/>
            <person name="Ji P."/>
            <person name="Bell-Sakyi L."/>
            <person name="Cui X.M."/>
            <person name="Yuan T.T."/>
            <person name="Jiang B.G."/>
            <person name="Yang W.F."/>
            <person name="Lam T.T."/>
            <person name="Chang Q.C."/>
            <person name="Ding S.J."/>
            <person name="Wang X.J."/>
            <person name="Zhu J.G."/>
            <person name="Ruan X.D."/>
            <person name="Zhao L."/>
            <person name="Wei J.T."/>
            <person name="Ye R.Z."/>
            <person name="Que T.C."/>
            <person name="Du C.H."/>
            <person name="Zhou Y.H."/>
            <person name="Cheng J.X."/>
            <person name="Dai P.F."/>
            <person name="Guo W.B."/>
            <person name="Han X.H."/>
            <person name="Huang E.J."/>
            <person name="Li L.F."/>
            <person name="Wei W."/>
            <person name="Gao Y.C."/>
            <person name="Liu J.Z."/>
            <person name="Shao H.Z."/>
            <person name="Wang X."/>
            <person name="Wang C.C."/>
            <person name="Yang T.C."/>
            <person name="Huo Q.B."/>
            <person name="Li W."/>
            <person name="Chen H.Y."/>
            <person name="Chen S.E."/>
            <person name="Zhou L.G."/>
            <person name="Ni X.B."/>
            <person name="Tian J.H."/>
            <person name="Sheng Y."/>
            <person name="Liu T."/>
            <person name="Pan Y.S."/>
            <person name="Xia L.Y."/>
            <person name="Li J."/>
            <person name="Zhao F."/>
            <person name="Cao W.C."/>
        </authorList>
    </citation>
    <scope>NUCLEOTIDE SEQUENCE [LARGE SCALE GENOMIC DNA]</scope>
    <source>
        <strain evidence="1">Iper-2018</strain>
    </source>
</reference>
<accession>A0AC60PKP8</accession>
<organism evidence="1 2">
    <name type="scientific">Ixodes persulcatus</name>
    <name type="common">Taiga tick</name>
    <dbReference type="NCBI Taxonomy" id="34615"/>
    <lineage>
        <taxon>Eukaryota</taxon>
        <taxon>Metazoa</taxon>
        <taxon>Ecdysozoa</taxon>
        <taxon>Arthropoda</taxon>
        <taxon>Chelicerata</taxon>
        <taxon>Arachnida</taxon>
        <taxon>Acari</taxon>
        <taxon>Parasitiformes</taxon>
        <taxon>Ixodida</taxon>
        <taxon>Ixodoidea</taxon>
        <taxon>Ixodidae</taxon>
        <taxon>Ixodinae</taxon>
        <taxon>Ixodes</taxon>
    </lineage>
</organism>
<sequence>PGDTPASSPWEGLDCEDTRGPCPSLEPPNEVQGAAVVVKEGKSLFRFQPGDYAGSANLPQYPDEFAALRIDESSGSGAPGSTLPSPVQLERHQEDTPLCPREGKPLYFYASETEDAAAVLRIKGLDCEEPDEFVTLRIDDNSCFEPLESLLSLQVQLEGPCKENPLRHLIEGKILCPFHPRRVTKAAVRRRVERIWASRGGTLLHIRTLFEGPNVLDVVPDVVLKVILEVVLDIVFNVF</sequence>
<gene>
    <name evidence="1" type="ORF">HPB47_002754</name>
</gene>
<dbReference type="Proteomes" id="UP000805193">
    <property type="component" value="Unassembled WGS sequence"/>
</dbReference>
<evidence type="ECO:0000313" key="1">
    <source>
        <dbReference type="EMBL" id="KAG0421342.1"/>
    </source>
</evidence>
<comment type="caution">
    <text evidence="1">The sequence shown here is derived from an EMBL/GenBank/DDBJ whole genome shotgun (WGS) entry which is preliminary data.</text>
</comment>
<feature type="non-terminal residue" evidence="1">
    <location>
        <position position="1"/>
    </location>
</feature>
<dbReference type="EMBL" id="JABSTQ010010379">
    <property type="protein sequence ID" value="KAG0421342.1"/>
    <property type="molecule type" value="Genomic_DNA"/>
</dbReference>